<protein>
    <submittedName>
        <fullName evidence="4">Peptidase S9 prolyl oligopeptidase active site domain protein</fullName>
    </submittedName>
</protein>
<dbReference type="SUPFAM" id="SSF53474">
    <property type="entry name" value="alpha/beta-Hydrolases"/>
    <property type="match status" value="1"/>
</dbReference>
<dbReference type="GO" id="GO:0004252">
    <property type="term" value="F:serine-type endopeptidase activity"/>
    <property type="evidence" value="ECO:0007669"/>
    <property type="project" value="TreeGrafter"/>
</dbReference>
<dbReference type="AlphaFoldDB" id="A0A979G885"/>
<reference evidence="4 5" key="2">
    <citation type="journal article" date="2010" name="Stand. Genomic Sci.">
        <title>Complete genome sequence of Chitinophaga pinensis type strain (UQM 2034).</title>
        <authorList>
            <person name="Glavina Del Rio T."/>
            <person name="Abt B."/>
            <person name="Spring S."/>
            <person name="Lapidus A."/>
            <person name="Nolan M."/>
            <person name="Tice H."/>
            <person name="Copeland A."/>
            <person name="Cheng J.F."/>
            <person name="Chen F."/>
            <person name="Bruce D."/>
            <person name="Goodwin L."/>
            <person name="Pitluck S."/>
            <person name="Ivanova N."/>
            <person name="Mavromatis K."/>
            <person name="Mikhailova N."/>
            <person name="Pati A."/>
            <person name="Chen A."/>
            <person name="Palaniappan K."/>
            <person name="Land M."/>
            <person name="Hauser L."/>
            <person name="Chang Y.J."/>
            <person name="Jeffries C.D."/>
            <person name="Chain P."/>
            <person name="Saunders E."/>
            <person name="Detter J.C."/>
            <person name="Brettin T."/>
            <person name="Rohde M."/>
            <person name="Goker M."/>
            <person name="Bristow J."/>
            <person name="Eisen J.A."/>
            <person name="Markowitz V."/>
            <person name="Hugenholtz P."/>
            <person name="Kyrpides N.C."/>
            <person name="Klenk H.P."/>
            <person name="Lucas S."/>
        </authorList>
    </citation>
    <scope>NUCLEOTIDE SEQUENCE [LARGE SCALE GENOMIC DNA]</scope>
    <source>
        <strain evidence="5">ATCC 43595 / DSM 2588 / LMG 13176 / NBRC 15968 / NCIMB 11800 / UQM 2034</strain>
    </source>
</reference>
<feature type="domain" description="Peptidase S9 prolyl oligopeptidase catalytic" evidence="3">
    <location>
        <begin position="439"/>
        <end position="654"/>
    </location>
</feature>
<accession>A0A979G885</accession>
<dbReference type="PANTHER" id="PTHR42776:SF27">
    <property type="entry name" value="DIPEPTIDYL PEPTIDASE FAMILY MEMBER 6"/>
    <property type="match status" value="1"/>
</dbReference>
<feature type="region of interest" description="Disordered" evidence="2">
    <location>
        <begin position="1"/>
        <end position="22"/>
    </location>
</feature>
<dbReference type="PANTHER" id="PTHR42776">
    <property type="entry name" value="SERINE PEPTIDASE S9 FAMILY MEMBER"/>
    <property type="match status" value="1"/>
</dbReference>
<proteinExistence type="predicted"/>
<dbReference type="InterPro" id="IPR001375">
    <property type="entry name" value="Peptidase_S9_cat"/>
</dbReference>
<dbReference type="Proteomes" id="UP000002215">
    <property type="component" value="Chromosome"/>
</dbReference>
<name>A0A979G885_CHIPD</name>
<gene>
    <name evidence="4" type="ordered locus">Cpin_5159</name>
</gene>
<dbReference type="EMBL" id="CP001699">
    <property type="protein sequence ID" value="ACU62591.1"/>
    <property type="molecule type" value="Genomic_DNA"/>
</dbReference>
<dbReference type="OrthoDB" id="108903at2"/>
<dbReference type="GO" id="GO:0006508">
    <property type="term" value="P:proteolysis"/>
    <property type="evidence" value="ECO:0007669"/>
    <property type="project" value="InterPro"/>
</dbReference>
<evidence type="ECO:0000256" key="1">
    <source>
        <dbReference type="ARBA" id="ARBA00022801"/>
    </source>
</evidence>
<evidence type="ECO:0000313" key="5">
    <source>
        <dbReference type="Proteomes" id="UP000002215"/>
    </source>
</evidence>
<sequence length="666" mass="76177">MTISSAQISHQVGTTRPGNPALVSSESALQELMDASAGNYKYSVEDYFAHPQSADFQLSPNGSYISFRERDEHGKSNVMVREVSTGKTTCALKETENIIIGYGWASDSRLLYMMDDGGNENYHLYAVNTDGSGNIDLTPYEGVRATILKRLPEHREFIIVSMNRDNPQNFEPYKINVNTGAMVRLYENSDLTNPVNLYDFDKDGNLRAFSRMNNRKEMQYFYKSKDAKEYSLIKTIPWYNKFTILSFNYASANPDEAYVLTNLEADKARIVLYDLKAGKIIREIYSNKDYDVSNLSLSRKRNWEIDYIDYEGEKHIIKPVSKHFSSIYKQLKKQFKGYQFQIAAQTENEEQYLVKVSSDRLYGRFYHYDRKTGKTALLCDLMPQLREADMAVMRPITFKSLDGLTIHGYITLPANASKRKKVPLIVDPHGGPHGIRDTWGFNPEAQLFASRGYATLHINFRISDGYGLDFFRAGFKQTGRKIMDDLEDGVHYVIDQGWADRENIGIYGGSHGGYATLMGLIKTPYLYKAGVDYVGISNIFTFFDALPPYWKPLKNMLKDIWYDLDDPEEAKIAKEVSPIYHTYKINAALFVVQGANDPRVNILESDRIVAAVRKKGVEVPYMVKYDEGHGFQKEANQLAFYKAMLGFFSLHFNKPAPIILDDWDVY</sequence>
<evidence type="ECO:0000256" key="2">
    <source>
        <dbReference type="SAM" id="MobiDB-lite"/>
    </source>
</evidence>
<reference evidence="5" key="1">
    <citation type="submission" date="2009-08" db="EMBL/GenBank/DDBJ databases">
        <title>The complete genome of Chitinophaga pinensis DSM 2588.</title>
        <authorList>
            <consortium name="US DOE Joint Genome Institute (JGI-PGF)"/>
            <person name="Lucas S."/>
            <person name="Copeland A."/>
            <person name="Lapidus A."/>
            <person name="Glavina del Rio T."/>
            <person name="Dalin E."/>
            <person name="Tice H."/>
            <person name="Bruce D."/>
            <person name="Goodwin L."/>
            <person name="Pitluck S."/>
            <person name="Kyrpides N."/>
            <person name="Mavromatis K."/>
            <person name="Ivanova N."/>
            <person name="Mikhailova N."/>
            <person name="Sims D."/>
            <person name="Meinche L."/>
            <person name="Brettin T."/>
            <person name="Detter J.C."/>
            <person name="Han C."/>
            <person name="Larimer F."/>
            <person name="Land M."/>
            <person name="Hauser L."/>
            <person name="Markowitz V."/>
            <person name="Cheng J.-F."/>
            <person name="Hugenholtz P."/>
            <person name="Woyke T."/>
            <person name="Wu D."/>
            <person name="Spring S."/>
            <person name="Klenk H.-P."/>
            <person name="Eisen J.A."/>
        </authorList>
    </citation>
    <scope>NUCLEOTIDE SEQUENCE [LARGE SCALE GENOMIC DNA]</scope>
    <source>
        <strain evidence="5">ATCC 43595 / DSM 2588 / LMG 13176 / NBRC 15968 / NCIMB 11800 / UQM 2034</strain>
    </source>
</reference>
<dbReference type="InterPro" id="IPR011042">
    <property type="entry name" value="6-blade_b-propeller_TolB-like"/>
</dbReference>
<evidence type="ECO:0000259" key="3">
    <source>
        <dbReference type="Pfam" id="PF00326"/>
    </source>
</evidence>
<evidence type="ECO:0000313" key="4">
    <source>
        <dbReference type="EMBL" id="ACU62591.1"/>
    </source>
</evidence>
<dbReference type="InterPro" id="IPR029058">
    <property type="entry name" value="AB_hydrolase_fold"/>
</dbReference>
<dbReference type="Pfam" id="PF00326">
    <property type="entry name" value="Peptidase_S9"/>
    <property type="match status" value="1"/>
</dbReference>
<organism evidence="4 5">
    <name type="scientific">Chitinophaga pinensis (strain ATCC 43595 / DSM 2588 / LMG 13176 / NBRC 15968 / NCIMB 11800 / UQM 2034)</name>
    <dbReference type="NCBI Taxonomy" id="485918"/>
    <lineage>
        <taxon>Bacteria</taxon>
        <taxon>Pseudomonadati</taxon>
        <taxon>Bacteroidota</taxon>
        <taxon>Chitinophagia</taxon>
        <taxon>Chitinophagales</taxon>
        <taxon>Chitinophagaceae</taxon>
        <taxon>Chitinophaga</taxon>
    </lineage>
</organism>
<keyword evidence="1" id="KW-0378">Hydrolase</keyword>
<dbReference type="Gene3D" id="3.40.50.1820">
    <property type="entry name" value="alpha/beta hydrolase"/>
    <property type="match status" value="1"/>
</dbReference>
<dbReference type="Gene3D" id="2.120.10.30">
    <property type="entry name" value="TolB, C-terminal domain"/>
    <property type="match status" value="1"/>
</dbReference>
<dbReference type="KEGG" id="cpi:Cpin_5159"/>
<dbReference type="SUPFAM" id="SSF82171">
    <property type="entry name" value="DPP6 N-terminal domain-like"/>
    <property type="match status" value="1"/>
</dbReference>